<name>A0A8J2ID86_9PLEO</name>
<dbReference type="RefSeq" id="XP_043175245.1">
    <property type="nucleotide sequence ID" value="XM_043319310.1"/>
</dbReference>
<evidence type="ECO:0000313" key="2">
    <source>
        <dbReference type="Proteomes" id="UP000676310"/>
    </source>
</evidence>
<evidence type="ECO:0000313" key="1">
    <source>
        <dbReference type="EMBL" id="CAG5186676.1"/>
    </source>
</evidence>
<gene>
    <name evidence="1" type="ORF">ALTATR162_LOCUS11668</name>
</gene>
<dbReference type="AlphaFoldDB" id="A0A8J2ID86"/>
<comment type="caution">
    <text evidence="1">The sequence shown here is derived from an EMBL/GenBank/DDBJ whole genome shotgun (WGS) entry which is preliminary data.</text>
</comment>
<accession>A0A8J2ID86</accession>
<dbReference type="PANTHER" id="PTHR42057:SF2">
    <property type="entry name" value="F-BOX DOMAIN PROTEIN (AFU_ORTHOLOGUE AFUA_4G00200)-RELATED"/>
    <property type="match status" value="1"/>
</dbReference>
<dbReference type="SUPFAM" id="SSF52047">
    <property type="entry name" value="RNI-like"/>
    <property type="match status" value="1"/>
</dbReference>
<reference evidence="1" key="1">
    <citation type="submission" date="2021-05" db="EMBL/GenBank/DDBJ databases">
        <authorList>
            <person name="Stam R."/>
        </authorList>
    </citation>
    <scope>NUCLEOTIDE SEQUENCE</scope>
    <source>
        <strain evidence="1">CS162</strain>
    </source>
</reference>
<sequence>MSPPPGLELLRLAPELVENVIKQLSDKKDLSNVRLACKSLDQHAAKELFKNVYISPEEDHVNSWNSISQDDVIRRVPRHAIIHTQPDIEDHGLGMTRERFQFDEDDEDAPNFEDAIAALSRFPNLSSLEIGFTPECMGRNAYYWQEVAEDASEREEKLTLIFQAIKDRAADEKNRPIRKLTIIHLQNCPTPEFTSSDLFRDVMGQLEELHICMVQEYNEHGPDHDYTKIELQTFPAYFCSHWLKPISANLKALSIYSASDNWGPFPGYFDPSGIPFPKLETLALGYYTLAHDNDLNWILAIKSLRKLILHNCMIASWIRIENKNMAEWKVQTHNWTKMSGGRNWCECFAYDGKWSQYLDRIAEDLPNLVDFRFGYGKSHGYRFGEPSYGVKDRDSCPVQIFHQRYICFDNGILPTHWPEPRYEHDEGRLHSWLDDGFPINVHKESLDADQKSLDALLLMLRSKM</sequence>
<dbReference type="EMBL" id="CAJRGZ010000030">
    <property type="protein sequence ID" value="CAG5186676.1"/>
    <property type="molecule type" value="Genomic_DNA"/>
</dbReference>
<proteinExistence type="predicted"/>
<organism evidence="1 2">
    <name type="scientific">Alternaria atra</name>
    <dbReference type="NCBI Taxonomy" id="119953"/>
    <lineage>
        <taxon>Eukaryota</taxon>
        <taxon>Fungi</taxon>
        <taxon>Dikarya</taxon>
        <taxon>Ascomycota</taxon>
        <taxon>Pezizomycotina</taxon>
        <taxon>Dothideomycetes</taxon>
        <taxon>Pleosporomycetidae</taxon>
        <taxon>Pleosporales</taxon>
        <taxon>Pleosporineae</taxon>
        <taxon>Pleosporaceae</taxon>
        <taxon>Alternaria</taxon>
        <taxon>Alternaria sect. Ulocladioides</taxon>
    </lineage>
</organism>
<dbReference type="Proteomes" id="UP000676310">
    <property type="component" value="Unassembled WGS sequence"/>
</dbReference>
<evidence type="ECO:0008006" key="3">
    <source>
        <dbReference type="Google" id="ProtNLM"/>
    </source>
</evidence>
<dbReference type="GeneID" id="67011965"/>
<keyword evidence="2" id="KW-1185">Reference proteome</keyword>
<protein>
    <recommendedName>
        <fullName evidence="3">F-box domain-containing protein</fullName>
    </recommendedName>
</protein>
<dbReference type="PANTHER" id="PTHR42057">
    <property type="entry name" value="F-BOX DOMAIN PROTEIN (AFU_ORTHOLOGUE AFUA_4G00200)"/>
    <property type="match status" value="1"/>
</dbReference>
<dbReference type="OrthoDB" id="3140657at2759"/>